<dbReference type="Gene3D" id="2.60.40.420">
    <property type="entry name" value="Cupredoxins - blue copper proteins"/>
    <property type="match status" value="1"/>
</dbReference>
<proteinExistence type="predicted"/>
<evidence type="ECO:0000256" key="5">
    <source>
        <dbReference type="SAM" id="SignalP"/>
    </source>
</evidence>
<dbReference type="GO" id="GO:0009055">
    <property type="term" value="F:electron transfer activity"/>
    <property type="evidence" value="ECO:0007669"/>
    <property type="project" value="InterPro"/>
</dbReference>
<dbReference type="InterPro" id="IPR039391">
    <property type="entry name" value="Phytocyanin-like"/>
</dbReference>
<dbReference type="EMBL" id="JBDFQZ010000014">
    <property type="protein sequence ID" value="KAK9664177.1"/>
    <property type="molecule type" value="Genomic_DNA"/>
</dbReference>
<sequence>MKMPSLLLTVAVSAILFRCSLGAIYTVGGSRGGWDESTDLEGWVKSIKLLAGDKLVFHYSKSHDLVEVPKTDYDACETTNAIITDNSGKSVVPLTKPGKRYFICGVPGHCASGMKLEVTVFAATHSAASSPVTLPALPPTTLPSGTPVTGAGGSSPSLPPAQPSSAGPRSSLMPFVAYFIFAFAMFAF</sequence>
<dbReference type="GO" id="GO:0005886">
    <property type="term" value="C:plasma membrane"/>
    <property type="evidence" value="ECO:0007669"/>
    <property type="project" value="TreeGrafter"/>
</dbReference>
<keyword evidence="8" id="KW-1185">Reference proteome</keyword>
<dbReference type="PROSITE" id="PS51485">
    <property type="entry name" value="PHYTOCYANIN"/>
    <property type="match status" value="1"/>
</dbReference>
<feature type="signal peptide" evidence="5">
    <location>
        <begin position="1"/>
        <end position="22"/>
    </location>
</feature>
<reference evidence="7" key="1">
    <citation type="submission" date="2024-03" db="EMBL/GenBank/DDBJ databases">
        <title>WGS assembly of Saponaria officinalis var. Norfolk2.</title>
        <authorList>
            <person name="Jenkins J."/>
            <person name="Shu S."/>
            <person name="Grimwood J."/>
            <person name="Barry K."/>
            <person name="Goodstein D."/>
            <person name="Schmutz J."/>
            <person name="Leebens-Mack J."/>
            <person name="Osbourn A."/>
        </authorList>
    </citation>
    <scope>NUCLEOTIDE SEQUENCE [LARGE SCALE GENOMIC DNA]</scope>
    <source>
        <strain evidence="7">JIC</strain>
    </source>
</reference>
<dbReference type="Proteomes" id="UP001443914">
    <property type="component" value="Unassembled WGS sequence"/>
</dbReference>
<evidence type="ECO:0000256" key="2">
    <source>
        <dbReference type="ARBA" id="ARBA00023008"/>
    </source>
</evidence>
<dbReference type="AlphaFoldDB" id="A0AAW1GRN6"/>
<gene>
    <name evidence="7" type="ORF">RND81_14G023600</name>
</gene>
<protein>
    <recommendedName>
        <fullName evidence="6">Phytocyanin domain-containing protein</fullName>
    </recommendedName>
</protein>
<evidence type="ECO:0000256" key="1">
    <source>
        <dbReference type="ARBA" id="ARBA00022723"/>
    </source>
</evidence>
<evidence type="ECO:0000256" key="3">
    <source>
        <dbReference type="ARBA" id="ARBA00023180"/>
    </source>
</evidence>
<dbReference type="InterPro" id="IPR008972">
    <property type="entry name" value="Cupredoxin"/>
</dbReference>
<feature type="domain" description="Phytocyanin" evidence="6">
    <location>
        <begin position="23"/>
        <end position="122"/>
    </location>
</feature>
<keyword evidence="5" id="KW-0732">Signal</keyword>
<dbReference type="FunFam" id="2.60.40.420:FF:000003">
    <property type="entry name" value="Blue copper"/>
    <property type="match status" value="1"/>
</dbReference>
<dbReference type="InterPro" id="IPR028871">
    <property type="entry name" value="BlueCu_1_BS"/>
</dbReference>
<evidence type="ECO:0000259" key="6">
    <source>
        <dbReference type="PROSITE" id="PS51485"/>
    </source>
</evidence>
<dbReference type="PANTHER" id="PTHR33021:SF499">
    <property type="entry name" value="OS12G0150500 PROTEIN"/>
    <property type="match status" value="1"/>
</dbReference>
<dbReference type="CDD" id="cd04216">
    <property type="entry name" value="Phytocyanin"/>
    <property type="match status" value="1"/>
</dbReference>
<dbReference type="PROSITE" id="PS00196">
    <property type="entry name" value="COPPER_BLUE"/>
    <property type="match status" value="1"/>
</dbReference>
<evidence type="ECO:0000313" key="7">
    <source>
        <dbReference type="EMBL" id="KAK9664177.1"/>
    </source>
</evidence>
<evidence type="ECO:0000313" key="8">
    <source>
        <dbReference type="Proteomes" id="UP001443914"/>
    </source>
</evidence>
<evidence type="ECO:0000256" key="4">
    <source>
        <dbReference type="SAM" id="MobiDB-lite"/>
    </source>
</evidence>
<keyword evidence="3" id="KW-0325">Glycoprotein</keyword>
<name>A0AAW1GRN6_SAPOF</name>
<dbReference type="InterPro" id="IPR003245">
    <property type="entry name" value="Phytocyanin_dom"/>
</dbReference>
<dbReference type="GO" id="GO:0046872">
    <property type="term" value="F:metal ion binding"/>
    <property type="evidence" value="ECO:0007669"/>
    <property type="project" value="UniProtKB-KW"/>
</dbReference>
<comment type="caution">
    <text evidence="7">The sequence shown here is derived from an EMBL/GenBank/DDBJ whole genome shotgun (WGS) entry which is preliminary data.</text>
</comment>
<keyword evidence="1" id="KW-0479">Metal-binding</keyword>
<feature type="chain" id="PRO_5043934643" description="Phytocyanin domain-containing protein" evidence="5">
    <location>
        <begin position="23"/>
        <end position="188"/>
    </location>
</feature>
<dbReference type="SUPFAM" id="SSF49503">
    <property type="entry name" value="Cupredoxins"/>
    <property type="match status" value="1"/>
</dbReference>
<keyword evidence="2" id="KW-0186">Copper</keyword>
<accession>A0AAW1GRN6</accession>
<organism evidence="7 8">
    <name type="scientific">Saponaria officinalis</name>
    <name type="common">Common soapwort</name>
    <name type="synonym">Lychnis saponaria</name>
    <dbReference type="NCBI Taxonomy" id="3572"/>
    <lineage>
        <taxon>Eukaryota</taxon>
        <taxon>Viridiplantae</taxon>
        <taxon>Streptophyta</taxon>
        <taxon>Embryophyta</taxon>
        <taxon>Tracheophyta</taxon>
        <taxon>Spermatophyta</taxon>
        <taxon>Magnoliopsida</taxon>
        <taxon>eudicotyledons</taxon>
        <taxon>Gunneridae</taxon>
        <taxon>Pentapetalae</taxon>
        <taxon>Caryophyllales</taxon>
        <taxon>Caryophyllaceae</taxon>
        <taxon>Caryophylleae</taxon>
        <taxon>Saponaria</taxon>
    </lineage>
</organism>
<dbReference type="Pfam" id="PF02298">
    <property type="entry name" value="Cu_bind_like"/>
    <property type="match status" value="1"/>
</dbReference>
<dbReference type="PANTHER" id="PTHR33021">
    <property type="entry name" value="BLUE COPPER PROTEIN"/>
    <property type="match status" value="1"/>
</dbReference>
<feature type="region of interest" description="Disordered" evidence="4">
    <location>
        <begin position="134"/>
        <end position="165"/>
    </location>
</feature>